<evidence type="ECO:0000313" key="3">
    <source>
        <dbReference type="Proteomes" id="UP000799118"/>
    </source>
</evidence>
<dbReference type="AlphaFoldDB" id="A0A6A4H0L6"/>
<evidence type="ECO:0000313" key="2">
    <source>
        <dbReference type="EMBL" id="KAE9391316.1"/>
    </source>
</evidence>
<dbReference type="EMBL" id="ML769628">
    <property type="protein sequence ID" value="KAE9391316.1"/>
    <property type="molecule type" value="Genomic_DNA"/>
</dbReference>
<keyword evidence="1" id="KW-1133">Transmembrane helix</keyword>
<proteinExistence type="predicted"/>
<evidence type="ECO:0000256" key="1">
    <source>
        <dbReference type="SAM" id="Phobius"/>
    </source>
</evidence>
<feature type="transmembrane region" description="Helical" evidence="1">
    <location>
        <begin position="186"/>
        <end position="206"/>
    </location>
</feature>
<organism evidence="2 3">
    <name type="scientific">Gymnopus androsaceus JB14</name>
    <dbReference type="NCBI Taxonomy" id="1447944"/>
    <lineage>
        <taxon>Eukaryota</taxon>
        <taxon>Fungi</taxon>
        <taxon>Dikarya</taxon>
        <taxon>Basidiomycota</taxon>
        <taxon>Agaricomycotina</taxon>
        <taxon>Agaricomycetes</taxon>
        <taxon>Agaricomycetidae</taxon>
        <taxon>Agaricales</taxon>
        <taxon>Marasmiineae</taxon>
        <taxon>Omphalotaceae</taxon>
        <taxon>Gymnopus</taxon>
    </lineage>
</organism>
<feature type="transmembrane region" description="Helical" evidence="1">
    <location>
        <begin position="107"/>
        <end position="129"/>
    </location>
</feature>
<reference evidence="2" key="1">
    <citation type="journal article" date="2019" name="Environ. Microbiol.">
        <title>Fungal ecological strategies reflected in gene transcription - a case study of two litter decomposers.</title>
        <authorList>
            <person name="Barbi F."/>
            <person name="Kohler A."/>
            <person name="Barry K."/>
            <person name="Baskaran P."/>
            <person name="Daum C."/>
            <person name="Fauchery L."/>
            <person name="Ihrmark K."/>
            <person name="Kuo A."/>
            <person name="LaButti K."/>
            <person name="Lipzen A."/>
            <person name="Morin E."/>
            <person name="Grigoriev I.V."/>
            <person name="Henrissat B."/>
            <person name="Lindahl B."/>
            <person name="Martin F."/>
        </authorList>
    </citation>
    <scope>NUCLEOTIDE SEQUENCE</scope>
    <source>
        <strain evidence="2">JB14</strain>
    </source>
</reference>
<dbReference type="Proteomes" id="UP000799118">
    <property type="component" value="Unassembled WGS sequence"/>
</dbReference>
<sequence>MSMLIILQKKNNGQAYKGLIALLLAGFALTDLMTCTSIASNLILVKFGLEVPLSGGLSTQGIAADSKTTVVEILQGLSGNCLLLIADTAIIWRAWALWAENRLVKWILLIILLADIGISITDSVAGTIAEISLKSSNASMTLGWLSVMLNLIANIVATILIAYQAWTHHQLTYAILCNKKTQVETILLVMVESGTIFGIVQVALLIFSVLDHHASILSPINKATSFIGALYLYGAALNPVVLVILIQTGNTYEHSFHFEDVPSLEISLVPNVN</sequence>
<dbReference type="OrthoDB" id="2744793at2759"/>
<accession>A0A6A4H0L6</accession>
<keyword evidence="1" id="KW-0472">Membrane</keyword>
<feature type="transmembrane region" description="Helical" evidence="1">
    <location>
        <begin position="141"/>
        <end position="166"/>
    </location>
</feature>
<feature type="transmembrane region" description="Helical" evidence="1">
    <location>
        <begin position="73"/>
        <end position="95"/>
    </location>
</feature>
<gene>
    <name evidence="2" type="ORF">BT96DRAFT_925345</name>
</gene>
<feature type="transmembrane region" description="Helical" evidence="1">
    <location>
        <begin position="226"/>
        <end position="246"/>
    </location>
</feature>
<keyword evidence="3" id="KW-1185">Reference proteome</keyword>
<name>A0A6A4H0L6_9AGAR</name>
<keyword evidence="1" id="KW-0812">Transmembrane</keyword>
<protein>
    <submittedName>
        <fullName evidence="2">Uncharacterized protein</fullName>
    </submittedName>
</protein>